<dbReference type="InterPro" id="IPR010512">
    <property type="entry name" value="DUF1091"/>
</dbReference>
<feature type="signal peptide" evidence="1">
    <location>
        <begin position="1"/>
        <end position="22"/>
    </location>
</feature>
<keyword evidence="2" id="KW-1185">Reference proteome</keyword>
<dbReference type="RefSeq" id="XP_049310544.1">
    <property type="nucleotide sequence ID" value="XM_049454587.1"/>
</dbReference>
<sequence>MLNKSVLTVVLLGITLVILVHSKIDFTNVKCISFDNSTMYFDICLLKSVNRTYKYLTISARLPRKQPTNDIKVNFAMLRKENGYKPFLYNITIDACKYLRTRNNPVIRFAHQFFEKYSTINRTCPYGQQDEVVDKLPVSHINNLVTNVLPSPLGDYVYQLTFYLYGKKLAIVKVYASLMK</sequence>
<protein>
    <submittedName>
        <fullName evidence="3">Uncharacterized protein LOC125778127</fullName>
    </submittedName>
</protein>
<dbReference type="PANTHER" id="PTHR20898:SF0">
    <property type="entry name" value="DAEDALUS ON 3-RELATED"/>
    <property type="match status" value="1"/>
</dbReference>
<dbReference type="Pfam" id="PF06477">
    <property type="entry name" value="DUF1091"/>
    <property type="match status" value="1"/>
</dbReference>
<proteinExistence type="predicted"/>
<reference evidence="2" key="1">
    <citation type="submission" date="2025-05" db="UniProtKB">
        <authorList>
            <consortium name="RefSeq"/>
        </authorList>
    </citation>
    <scope>NUCLEOTIDE SEQUENCE [LARGE SCALE GENOMIC DNA]</scope>
</reference>
<evidence type="ECO:0000313" key="3">
    <source>
        <dbReference type="RefSeq" id="XP_049310544.1"/>
    </source>
</evidence>
<name>A0ABM3JMV0_BACDO</name>
<evidence type="ECO:0000256" key="1">
    <source>
        <dbReference type="SAM" id="SignalP"/>
    </source>
</evidence>
<dbReference type="Proteomes" id="UP001652620">
    <property type="component" value="Chromosome 1"/>
</dbReference>
<dbReference type="PANTHER" id="PTHR20898">
    <property type="entry name" value="DAEDALUS ON 3-RELATED-RELATED"/>
    <property type="match status" value="1"/>
</dbReference>
<reference evidence="3" key="2">
    <citation type="submission" date="2025-08" db="UniProtKB">
        <authorList>
            <consortium name="RefSeq"/>
        </authorList>
    </citation>
    <scope>IDENTIFICATION</scope>
    <source>
        <tissue evidence="3">Adult</tissue>
    </source>
</reference>
<evidence type="ECO:0000313" key="2">
    <source>
        <dbReference type="Proteomes" id="UP001652620"/>
    </source>
</evidence>
<dbReference type="SMART" id="SM00697">
    <property type="entry name" value="DM8"/>
    <property type="match status" value="1"/>
</dbReference>
<accession>A0ABM3JMV0</accession>
<gene>
    <name evidence="3" type="primary">LOC125778127</name>
</gene>
<dbReference type="GeneID" id="125778127"/>
<organism evidence="2 3">
    <name type="scientific">Bactrocera dorsalis</name>
    <name type="common">Oriental fruit fly</name>
    <name type="synonym">Dacus dorsalis</name>
    <dbReference type="NCBI Taxonomy" id="27457"/>
    <lineage>
        <taxon>Eukaryota</taxon>
        <taxon>Metazoa</taxon>
        <taxon>Ecdysozoa</taxon>
        <taxon>Arthropoda</taxon>
        <taxon>Hexapoda</taxon>
        <taxon>Insecta</taxon>
        <taxon>Pterygota</taxon>
        <taxon>Neoptera</taxon>
        <taxon>Endopterygota</taxon>
        <taxon>Diptera</taxon>
        <taxon>Brachycera</taxon>
        <taxon>Muscomorpha</taxon>
        <taxon>Tephritoidea</taxon>
        <taxon>Tephritidae</taxon>
        <taxon>Bactrocera</taxon>
        <taxon>Bactrocera</taxon>
    </lineage>
</organism>
<keyword evidence="1" id="KW-0732">Signal</keyword>
<feature type="chain" id="PRO_5047516146" evidence="1">
    <location>
        <begin position="23"/>
        <end position="180"/>
    </location>
</feature>